<keyword evidence="1" id="KW-0472">Membrane</keyword>
<dbReference type="RefSeq" id="WP_093993759.1">
    <property type="nucleotide sequence ID" value="NZ_FXZK01000010.1"/>
</dbReference>
<feature type="transmembrane region" description="Helical" evidence="1">
    <location>
        <begin position="6"/>
        <end position="26"/>
    </location>
</feature>
<accession>A0A238LL35</accession>
<protein>
    <submittedName>
        <fullName evidence="2">Uncharacterized protein</fullName>
    </submittedName>
</protein>
<dbReference type="Proteomes" id="UP000201613">
    <property type="component" value="Unassembled WGS sequence"/>
</dbReference>
<reference evidence="3" key="1">
    <citation type="submission" date="2017-05" db="EMBL/GenBank/DDBJ databases">
        <authorList>
            <person name="Rodrigo-Torres L."/>
            <person name="Arahal R. D."/>
            <person name="Lucena T."/>
        </authorList>
    </citation>
    <scope>NUCLEOTIDE SEQUENCE [LARGE SCALE GENOMIC DNA]</scope>
    <source>
        <strain evidence="3">CECT 8899</strain>
    </source>
</reference>
<sequence length="71" mass="7616">METLVWIGAAVTAAGFGAIIWSIVLISRARRENLSDDDLRARLHKILPVNLGGLFTAFLGLMLVVVGVILA</sequence>
<dbReference type="EMBL" id="FXZK01000010">
    <property type="protein sequence ID" value="SMY09580.1"/>
    <property type="molecule type" value="Genomic_DNA"/>
</dbReference>
<proteinExistence type="predicted"/>
<gene>
    <name evidence="2" type="ORF">LOM8899_03747</name>
</gene>
<keyword evidence="1" id="KW-1133">Transmembrane helix</keyword>
<name>A0A238LL35_9RHOB</name>
<keyword evidence="3" id="KW-1185">Reference proteome</keyword>
<dbReference type="AlphaFoldDB" id="A0A238LL35"/>
<feature type="transmembrane region" description="Helical" evidence="1">
    <location>
        <begin position="47"/>
        <end position="70"/>
    </location>
</feature>
<organism evidence="2 3">
    <name type="scientific">Flavimaricola marinus</name>
    <dbReference type="NCBI Taxonomy" id="1819565"/>
    <lineage>
        <taxon>Bacteria</taxon>
        <taxon>Pseudomonadati</taxon>
        <taxon>Pseudomonadota</taxon>
        <taxon>Alphaproteobacteria</taxon>
        <taxon>Rhodobacterales</taxon>
        <taxon>Paracoccaceae</taxon>
        <taxon>Flavimaricola</taxon>
    </lineage>
</organism>
<evidence type="ECO:0000313" key="3">
    <source>
        <dbReference type="Proteomes" id="UP000201613"/>
    </source>
</evidence>
<evidence type="ECO:0000256" key="1">
    <source>
        <dbReference type="SAM" id="Phobius"/>
    </source>
</evidence>
<evidence type="ECO:0000313" key="2">
    <source>
        <dbReference type="EMBL" id="SMY09580.1"/>
    </source>
</evidence>
<dbReference type="OrthoDB" id="7875737at2"/>
<keyword evidence="1" id="KW-0812">Transmembrane</keyword>